<evidence type="ECO:0000313" key="4">
    <source>
        <dbReference type="EMBL" id="CEL25037.1"/>
    </source>
</evidence>
<dbReference type="RefSeq" id="WP_048084580.1">
    <property type="nucleotide sequence ID" value="NZ_CP006933.1"/>
</dbReference>
<dbReference type="PANTHER" id="PTHR11060">
    <property type="entry name" value="PROTEIN MEMO1"/>
    <property type="match status" value="1"/>
</dbReference>
<dbReference type="STRING" id="2162.BRM9_0364"/>
<organism evidence="3 5">
    <name type="scientific">Methanobacterium formicicum</name>
    <dbReference type="NCBI Taxonomy" id="2162"/>
    <lineage>
        <taxon>Archaea</taxon>
        <taxon>Methanobacteriati</taxon>
        <taxon>Methanobacteriota</taxon>
        <taxon>Methanomada group</taxon>
        <taxon>Methanobacteria</taxon>
        <taxon>Methanobacteriales</taxon>
        <taxon>Methanobacteriaceae</taxon>
        <taxon>Methanobacterium</taxon>
    </lineage>
</organism>
<dbReference type="Pfam" id="PF01875">
    <property type="entry name" value="Memo"/>
    <property type="match status" value="1"/>
</dbReference>
<dbReference type="Proteomes" id="UP000029661">
    <property type="component" value="Chromosome"/>
</dbReference>
<dbReference type="EMBL" id="LN734822">
    <property type="protein sequence ID" value="CEL25037.1"/>
    <property type="molecule type" value="Genomic_DNA"/>
</dbReference>
<dbReference type="InterPro" id="IPR002737">
    <property type="entry name" value="MEMO1_fam"/>
</dbReference>
<proteinExistence type="inferred from homology"/>
<dbReference type="NCBIfam" id="NF001987">
    <property type="entry name" value="PRK00782.1"/>
    <property type="match status" value="1"/>
</dbReference>
<dbReference type="KEGG" id="mfc:BRM9_0364"/>
<dbReference type="NCBIfam" id="TIGR04336">
    <property type="entry name" value="AmmeMemoSam_B"/>
    <property type="match status" value="1"/>
</dbReference>
<gene>
    <name evidence="3" type="ORF">BRM9_0364</name>
    <name evidence="4" type="ORF">MB9_1400</name>
</gene>
<dbReference type="CDD" id="cd07361">
    <property type="entry name" value="MEMO_like"/>
    <property type="match status" value="1"/>
</dbReference>
<keyword evidence="6" id="KW-1185">Reference proteome</keyword>
<protein>
    <recommendedName>
        <fullName evidence="2">MEMO1 family protein BRM9_0364</fullName>
    </recommendedName>
</protein>
<dbReference type="EMBL" id="CP006933">
    <property type="protein sequence ID" value="AIS31191.1"/>
    <property type="molecule type" value="Genomic_DNA"/>
</dbReference>
<dbReference type="PATRIC" id="fig|2162.10.peg.1462"/>
<dbReference type="AlphaFoldDB" id="A0A089Z8P7"/>
<dbReference type="Gene3D" id="3.40.830.10">
    <property type="entry name" value="LigB-like"/>
    <property type="match status" value="1"/>
</dbReference>
<comment type="similarity">
    <text evidence="1 2">Belongs to the MEMO1 family.</text>
</comment>
<evidence type="ECO:0000313" key="3">
    <source>
        <dbReference type="EMBL" id="AIS31191.1"/>
    </source>
</evidence>
<dbReference type="Proteomes" id="UP000062768">
    <property type="component" value="Chromosome I"/>
</dbReference>
<evidence type="ECO:0000256" key="2">
    <source>
        <dbReference type="HAMAP-Rule" id="MF_00055"/>
    </source>
</evidence>
<reference evidence="3" key="1">
    <citation type="submission" date="2013-12" db="EMBL/GenBank/DDBJ databases">
        <title>The complete genome sequence of Methanobacterium sp. BRM9.</title>
        <authorList>
            <consortium name="Pastoral Greenhouse Gas Research Consortium"/>
            <person name="Kelly W.J."/>
            <person name="Leahy S.C."/>
            <person name="Perry R."/>
            <person name="Li D."/>
            <person name="Altermann E."/>
            <person name="Lambie S.C."/>
            <person name="Attwood G.T."/>
        </authorList>
    </citation>
    <scope>NUCLEOTIDE SEQUENCE [LARGE SCALE GENOMIC DNA]</scope>
    <source>
        <strain evidence="3">BRM9</strain>
    </source>
</reference>
<accession>A0A089Z8P7</accession>
<evidence type="ECO:0000313" key="5">
    <source>
        <dbReference type="Proteomes" id="UP000029661"/>
    </source>
</evidence>
<dbReference type="SUPFAM" id="SSF53213">
    <property type="entry name" value="LigB-like"/>
    <property type="match status" value="1"/>
</dbReference>
<evidence type="ECO:0000256" key="1">
    <source>
        <dbReference type="ARBA" id="ARBA00006315"/>
    </source>
</evidence>
<sequence length="280" mass="30539">MIRRPAVAGMFYESDPDSLKKRIKWCYQHPLGPGKLPGKPTNQGKIKGLIAPHAGYVYSGPVAAWSYHALAEDGLPDTAVILCPNHTGIGSGLSTMTEGAWETPLGEVEIDSQFATELLNYYPLLDDDPSAHVNEHSCEVQLPFLQGIGPNFQMVPVCMMMQDLETARELGEAIAHTISKLERDTVVIASTDFTHYQPQEVAQAQDEKVLEAIARMDEVEMVKRIEEYNVTMCGYGPVTATMEAVQGMGAREAKILQYATSGDTGGDRNSVVGYAAALFK</sequence>
<name>A0A089Z8P7_METFO</name>
<evidence type="ECO:0000313" key="6">
    <source>
        <dbReference type="Proteomes" id="UP000062768"/>
    </source>
</evidence>
<dbReference type="GeneID" id="26739643"/>
<dbReference type="HAMAP" id="MF_00055">
    <property type="entry name" value="MEMO1"/>
    <property type="match status" value="1"/>
</dbReference>
<dbReference type="OrthoDB" id="372162at2157"/>
<dbReference type="PANTHER" id="PTHR11060:SF0">
    <property type="entry name" value="PROTEIN MEMO1"/>
    <property type="match status" value="1"/>
</dbReference>
<reference evidence="4" key="2">
    <citation type="submission" date="2014-09" db="EMBL/GenBank/DDBJ databases">
        <authorList>
            <person name="Bishop-Lilly K.A."/>
            <person name="Broomall S.M."/>
            <person name="Chain P.S."/>
            <person name="Chertkov O."/>
            <person name="Coyne S.R."/>
            <person name="Daligault H.E."/>
            <person name="Davenport K.W."/>
            <person name="Erkkila T."/>
            <person name="Frey K.G."/>
            <person name="Gibbons H.S."/>
            <person name="Gu W."/>
            <person name="Jaissle J."/>
            <person name="Johnson S.L."/>
            <person name="Koroleva G.I."/>
            <person name="Ladner J.T."/>
            <person name="Lo C.-C."/>
            <person name="Minogue T.D."/>
            <person name="Munk C."/>
            <person name="Palacios G.F."/>
            <person name="Redden C.L."/>
            <person name="Rosenzweig C.N."/>
            <person name="Scholz M.B."/>
            <person name="Teshima H."/>
            <person name="Xu Y."/>
        </authorList>
    </citation>
    <scope>NUCLEOTIDE SEQUENCE</scope>
    <source>
        <strain evidence="4">Mb9</strain>
    </source>
</reference>